<evidence type="ECO:0000259" key="2">
    <source>
        <dbReference type="Pfam" id="PF12937"/>
    </source>
</evidence>
<dbReference type="InterPro" id="IPR036047">
    <property type="entry name" value="F-box-like_dom_sf"/>
</dbReference>
<dbReference type="OrthoDB" id="2838323at2759"/>
<organism evidence="3 4">
    <name type="scientific">Ephemerocybe angulata</name>
    <dbReference type="NCBI Taxonomy" id="980116"/>
    <lineage>
        <taxon>Eukaryota</taxon>
        <taxon>Fungi</taxon>
        <taxon>Dikarya</taxon>
        <taxon>Basidiomycota</taxon>
        <taxon>Agaricomycotina</taxon>
        <taxon>Agaricomycetes</taxon>
        <taxon>Agaricomycetidae</taxon>
        <taxon>Agaricales</taxon>
        <taxon>Agaricineae</taxon>
        <taxon>Psathyrellaceae</taxon>
        <taxon>Ephemerocybe</taxon>
    </lineage>
</organism>
<dbReference type="SUPFAM" id="SSF81383">
    <property type="entry name" value="F-box domain"/>
    <property type="match status" value="1"/>
</dbReference>
<evidence type="ECO:0000313" key="4">
    <source>
        <dbReference type="Proteomes" id="UP000521943"/>
    </source>
</evidence>
<comment type="caution">
    <text evidence="3">The sequence shown here is derived from an EMBL/GenBank/DDBJ whole genome shotgun (WGS) entry which is preliminary data.</text>
</comment>
<dbReference type="InterPro" id="IPR032675">
    <property type="entry name" value="LRR_dom_sf"/>
</dbReference>
<dbReference type="Pfam" id="PF12937">
    <property type="entry name" value="F-box-like"/>
    <property type="match status" value="1"/>
</dbReference>
<sequence length="521" mass="58889">MIPVIPVDLTRVFTTNDAPSFSEEKALKHAVIELEAQLESIQQKLRQHQGALSAIRRLPCEVLGRIFCHALGAPAPLNALGREWLRRLGQVCRSWHEASLLEHQLWSSLAGERGTYDEVTTWLKRAGNLPKSLLLTMDKEYCDIDGTANSPAAKLLSDGLALDHLYLTCKRVGDVALLIKHLSEISGTRTSPRPWDTLRSLGIDILDECDAFDDTYGRYIPPRDILSLIPPVKSLTVCLPSKEYAYEGYEYRFARDVPIGIPGAVLSGLTTFIFSCDWEGVHVLDMLQHCTNLEHLILLYNDPTVIDDAEGQRFPPGGITLPNLRSLELRHPSPQVKFLVYIVTPRLDTLSIQNDYSPLDESISTIKVFIERSEIEHTLSSFRLHNVSAQPSNFISLFDSMPALTQLTLQSVSLKEGFWYTLGKRQRIRQLERLEVLEVPIAQGQRIIKHIVEFLQARGRKKCDVIVSFPDPPISPYEERESLIAGAGNLEEFDIDLRVVRASETRISGVNIRTPYWFWSR</sequence>
<dbReference type="Gene3D" id="1.20.1280.50">
    <property type="match status" value="1"/>
</dbReference>
<evidence type="ECO:0000256" key="1">
    <source>
        <dbReference type="SAM" id="Coils"/>
    </source>
</evidence>
<dbReference type="EMBL" id="JACGCI010000137">
    <property type="protein sequence ID" value="KAF6743725.1"/>
    <property type="molecule type" value="Genomic_DNA"/>
</dbReference>
<dbReference type="InterPro" id="IPR001810">
    <property type="entry name" value="F-box_dom"/>
</dbReference>
<evidence type="ECO:0000313" key="3">
    <source>
        <dbReference type="EMBL" id="KAF6743725.1"/>
    </source>
</evidence>
<keyword evidence="4" id="KW-1185">Reference proteome</keyword>
<feature type="coiled-coil region" evidence="1">
    <location>
        <begin position="24"/>
        <end position="58"/>
    </location>
</feature>
<keyword evidence="1" id="KW-0175">Coiled coil</keyword>
<dbReference type="Gene3D" id="3.80.10.10">
    <property type="entry name" value="Ribonuclease Inhibitor"/>
    <property type="match status" value="1"/>
</dbReference>
<dbReference type="SUPFAM" id="SSF52047">
    <property type="entry name" value="RNI-like"/>
    <property type="match status" value="1"/>
</dbReference>
<gene>
    <name evidence="3" type="ORF">DFP72DRAFT_931942</name>
</gene>
<reference evidence="3 4" key="1">
    <citation type="submission" date="2020-07" db="EMBL/GenBank/DDBJ databases">
        <title>Comparative genomics of pyrophilous fungi reveals a link between fire events and developmental genes.</title>
        <authorList>
            <consortium name="DOE Joint Genome Institute"/>
            <person name="Steindorff A.S."/>
            <person name="Carver A."/>
            <person name="Calhoun S."/>
            <person name="Stillman K."/>
            <person name="Liu H."/>
            <person name="Lipzen A."/>
            <person name="Pangilinan J."/>
            <person name="Labutti K."/>
            <person name="Bruns T.D."/>
            <person name="Grigoriev I.V."/>
        </authorList>
    </citation>
    <scope>NUCLEOTIDE SEQUENCE [LARGE SCALE GENOMIC DNA]</scope>
    <source>
        <strain evidence="3 4">CBS 144469</strain>
    </source>
</reference>
<feature type="domain" description="F-box" evidence="2">
    <location>
        <begin position="55"/>
        <end position="109"/>
    </location>
</feature>
<proteinExistence type="predicted"/>
<name>A0A8H6HC38_9AGAR</name>
<accession>A0A8H6HC38</accession>
<protein>
    <recommendedName>
        <fullName evidence="2">F-box domain-containing protein</fullName>
    </recommendedName>
</protein>
<dbReference type="AlphaFoldDB" id="A0A8H6HC38"/>
<dbReference type="Proteomes" id="UP000521943">
    <property type="component" value="Unassembled WGS sequence"/>
</dbReference>